<protein>
    <recommendedName>
        <fullName evidence="2">XPG-I domain-containing protein</fullName>
    </recommendedName>
</protein>
<dbReference type="GO" id="GO:0004518">
    <property type="term" value="F:nuclease activity"/>
    <property type="evidence" value="ECO:0007669"/>
    <property type="project" value="InterPro"/>
</dbReference>
<sequence length="542" mass="62223">MGRIIPNLWKKLDKKGLGHVKSLAALSSTHFEEHGRPLRIALDQDSWNYGFTKTEERGIQRHQKSEFRKRVLQEASAEYSATTEFNDKLELFRREVNVFERLVAYMSLNIQLYVVFPLPLPESAVGELGDRYRDANGNISIWFKLLGCLGVTFHAALNPAAECAHMQAKGLVDAAWSNDADILAFAGPESIIFKDKMEKGVISNSNIIAYDTKSLAETGLGWEELLLFQTLKRCGYDNIDIDQSGRGNVFDVTKKDAALSYSQCRSQGDIEEWFDNHLQPYADRDKLKHQVLRDYQLLAVIGSLDDIESCQLRRKTNRRIIKEEQRWEHAESFYVTNMVDKTRVLWEYVRDTFWIKESWFMELMGGVLLSRGLRDGTLDSQVKSPSVDDSVSPLIQFAVNIEYIPSLWNLRTRLKEKPKKTLLKPFVLKSLITARNANLETLQQYTIHEDPDSVDGNDSRDRGTCVLDSKKDNLAIGSRISKAESHSADSQPVPSALQTRTNDNFQVRKEKRRKRRPKRIREMENSRSSDLELPVTKKKKCR</sequence>
<dbReference type="AlphaFoldDB" id="S8BXE7"/>
<dbReference type="Gene3D" id="3.40.50.1010">
    <property type="entry name" value="5'-nuclease"/>
    <property type="match status" value="1"/>
</dbReference>
<dbReference type="EMBL" id="AQGS01000443">
    <property type="protein sequence ID" value="EPS39982.1"/>
    <property type="molecule type" value="Genomic_DNA"/>
</dbReference>
<dbReference type="eggNOG" id="ENOG502SWI6">
    <property type="taxonomic scope" value="Eukaryota"/>
</dbReference>
<evidence type="ECO:0000313" key="3">
    <source>
        <dbReference type="EMBL" id="EPS39982.1"/>
    </source>
</evidence>
<organism evidence="3 4">
    <name type="scientific">Dactylellina haptotyla (strain CBS 200.50)</name>
    <name type="common">Nematode-trapping fungus</name>
    <name type="synonym">Monacrosporium haptotylum</name>
    <dbReference type="NCBI Taxonomy" id="1284197"/>
    <lineage>
        <taxon>Eukaryota</taxon>
        <taxon>Fungi</taxon>
        <taxon>Dikarya</taxon>
        <taxon>Ascomycota</taxon>
        <taxon>Pezizomycotina</taxon>
        <taxon>Orbiliomycetes</taxon>
        <taxon>Orbiliales</taxon>
        <taxon>Orbiliaceae</taxon>
        <taxon>Dactylellina</taxon>
    </lineage>
</organism>
<dbReference type="InterPro" id="IPR006086">
    <property type="entry name" value="XPG-I_dom"/>
</dbReference>
<reference evidence="3 4" key="1">
    <citation type="journal article" date="2013" name="PLoS Genet.">
        <title>Genomic mechanisms accounting for the adaptation to parasitism in nematode-trapping fungi.</title>
        <authorList>
            <person name="Meerupati T."/>
            <person name="Andersson K.M."/>
            <person name="Friman E."/>
            <person name="Kumar D."/>
            <person name="Tunlid A."/>
            <person name="Ahren D."/>
        </authorList>
    </citation>
    <scope>NUCLEOTIDE SEQUENCE [LARGE SCALE GENOMIC DNA]</scope>
    <source>
        <strain evidence="3 4">CBS 200.50</strain>
    </source>
</reference>
<dbReference type="Proteomes" id="UP000015100">
    <property type="component" value="Unassembled WGS sequence"/>
</dbReference>
<feature type="compositionally biased region" description="Polar residues" evidence="1">
    <location>
        <begin position="488"/>
        <end position="505"/>
    </location>
</feature>
<reference evidence="4" key="2">
    <citation type="submission" date="2013-04" db="EMBL/GenBank/DDBJ databases">
        <title>Genomic mechanisms accounting for the adaptation to parasitism in nematode-trapping fungi.</title>
        <authorList>
            <person name="Ahren D.G."/>
        </authorList>
    </citation>
    <scope>NUCLEOTIDE SEQUENCE [LARGE SCALE GENOMIC DNA]</scope>
    <source>
        <strain evidence="4">CBS 200.50</strain>
    </source>
</reference>
<dbReference type="InterPro" id="IPR029060">
    <property type="entry name" value="PIN-like_dom_sf"/>
</dbReference>
<feature type="compositionally biased region" description="Basic residues" evidence="1">
    <location>
        <begin position="509"/>
        <end position="519"/>
    </location>
</feature>
<dbReference type="STRING" id="1284197.S8BXE7"/>
<dbReference type="OrthoDB" id="2959108at2759"/>
<feature type="domain" description="XPG-I" evidence="2">
    <location>
        <begin position="160"/>
        <end position="234"/>
    </location>
</feature>
<accession>S8BXE7</accession>
<dbReference type="HOGENOM" id="CLU_552027_0_0_1"/>
<evidence type="ECO:0000313" key="4">
    <source>
        <dbReference type="Proteomes" id="UP000015100"/>
    </source>
</evidence>
<gene>
    <name evidence="3" type="ORF">H072_6206</name>
</gene>
<evidence type="ECO:0000256" key="1">
    <source>
        <dbReference type="SAM" id="MobiDB-lite"/>
    </source>
</evidence>
<evidence type="ECO:0000259" key="2">
    <source>
        <dbReference type="Pfam" id="PF00867"/>
    </source>
</evidence>
<keyword evidence="4" id="KW-1185">Reference proteome</keyword>
<feature type="region of interest" description="Disordered" evidence="1">
    <location>
        <begin position="481"/>
        <end position="542"/>
    </location>
</feature>
<dbReference type="Pfam" id="PF00867">
    <property type="entry name" value="XPG_I"/>
    <property type="match status" value="1"/>
</dbReference>
<dbReference type="OMA" id="DQDSWNY"/>
<proteinExistence type="predicted"/>
<dbReference type="SUPFAM" id="SSF88723">
    <property type="entry name" value="PIN domain-like"/>
    <property type="match status" value="1"/>
</dbReference>
<name>S8BXE7_DACHA</name>
<comment type="caution">
    <text evidence="3">The sequence shown here is derived from an EMBL/GenBank/DDBJ whole genome shotgun (WGS) entry which is preliminary data.</text>
</comment>
<feature type="compositionally biased region" description="Basic and acidic residues" evidence="1">
    <location>
        <begin position="520"/>
        <end position="530"/>
    </location>
</feature>